<name>A0ABS1NLF0_9ACTN</name>
<dbReference type="RefSeq" id="WP_201879953.1">
    <property type="nucleotide sequence ID" value="NZ_JAERRF010000023.1"/>
</dbReference>
<proteinExistence type="predicted"/>
<organism evidence="2 3">
    <name type="scientific">Streptomyces coffeae</name>
    <dbReference type="NCBI Taxonomy" id="621382"/>
    <lineage>
        <taxon>Bacteria</taxon>
        <taxon>Bacillati</taxon>
        <taxon>Actinomycetota</taxon>
        <taxon>Actinomycetes</taxon>
        <taxon>Kitasatosporales</taxon>
        <taxon>Streptomycetaceae</taxon>
        <taxon>Streptomyces</taxon>
    </lineage>
</organism>
<reference evidence="2 3" key="1">
    <citation type="submission" date="2021-01" db="EMBL/GenBank/DDBJ databases">
        <title>WGS of actinomycetes isolated from Thailand.</title>
        <authorList>
            <person name="Thawai C."/>
        </authorList>
    </citation>
    <scope>NUCLEOTIDE SEQUENCE [LARGE SCALE GENOMIC DNA]</scope>
    <source>
        <strain evidence="2 3">CA1R205</strain>
    </source>
</reference>
<sequence>MSFEQEWNQQKTRAADEPVHMQLNQTKGTGGRHGKGSPDGDLIVHDNELGKIGEMGRDLRERVSTYGDHARQNTFNASIELFNDGLDAGSALTELQDAWNTKLQTLKEACAHISNHLDYTRSAHRKDEDKIITEMQNLDGKRMTVSRIYEYIK</sequence>
<keyword evidence="3" id="KW-1185">Reference proteome</keyword>
<protein>
    <recommendedName>
        <fullName evidence="4">WXG100 family type VII secretion target</fullName>
    </recommendedName>
</protein>
<dbReference type="EMBL" id="JAERRF010000023">
    <property type="protein sequence ID" value="MBL1100924.1"/>
    <property type="molecule type" value="Genomic_DNA"/>
</dbReference>
<evidence type="ECO:0000313" key="2">
    <source>
        <dbReference type="EMBL" id="MBL1100924.1"/>
    </source>
</evidence>
<feature type="compositionally biased region" description="Polar residues" evidence="1">
    <location>
        <begin position="1"/>
        <end position="12"/>
    </location>
</feature>
<evidence type="ECO:0008006" key="4">
    <source>
        <dbReference type="Google" id="ProtNLM"/>
    </source>
</evidence>
<comment type="caution">
    <text evidence="2">The sequence shown here is derived from an EMBL/GenBank/DDBJ whole genome shotgun (WGS) entry which is preliminary data.</text>
</comment>
<accession>A0ABS1NLF0</accession>
<dbReference type="Proteomes" id="UP000634229">
    <property type="component" value="Unassembled WGS sequence"/>
</dbReference>
<evidence type="ECO:0000313" key="3">
    <source>
        <dbReference type="Proteomes" id="UP000634229"/>
    </source>
</evidence>
<evidence type="ECO:0000256" key="1">
    <source>
        <dbReference type="SAM" id="MobiDB-lite"/>
    </source>
</evidence>
<feature type="region of interest" description="Disordered" evidence="1">
    <location>
        <begin position="1"/>
        <end position="40"/>
    </location>
</feature>
<gene>
    <name evidence="2" type="ORF">JK363_30505</name>
</gene>